<proteinExistence type="predicted"/>
<evidence type="ECO:0000313" key="1">
    <source>
        <dbReference type="EMBL" id="CAI5722595.1"/>
    </source>
</evidence>
<evidence type="ECO:0000313" key="2">
    <source>
        <dbReference type="Proteomes" id="UP001162029"/>
    </source>
</evidence>
<reference evidence="1" key="1">
    <citation type="submission" date="2022-12" db="EMBL/GenBank/DDBJ databases">
        <authorList>
            <person name="Webb A."/>
        </authorList>
    </citation>
    <scope>NUCLEOTIDE SEQUENCE</scope>
    <source>
        <strain evidence="1">Pd1</strain>
    </source>
</reference>
<dbReference type="EMBL" id="CANTFM010000473">
    <property type="protein sequence ID" value="CAI5722595.1"/>
    <property type="molecule type" value="Genomic_DNA"/>
</dbReference>
<sequence length="430" mass="47729">MKIERRIRRVFNCLTDEAHDMEHVASLVILSAFFPRQIIRQFLLGARADVLHHSLYLEVLRASPLLLDWTKGAEYGSATVLDGSLQSFSSKREAPVMTTNNLLDKVINPVCYATSLSIQSHLYLYTFIQQLFQHFVTVDTGRDLDHTSLKCSFNLVLGALCSFNASDLRIGVLIRERLLLLLKNIMELMPGPASEIMVEQLDTPLNPLLWTLLTIFDNDLVHDEFCKGLKDVALVESFIATGDSKLVLPLPTVVSAIQILLWRLLWDTTLPVKLRVKPTKAETWSLVDIIARYEFLGSESAAETTAGALLIRSAIAEIMLECGSDLFQALLGKIIPNLLENEPETSAEDRLVQPKWAAVKLSKLPEIEQIPCGFVSTHSIMRYVAKCWGLSAAVNIQLATQENVLLLDSLSHVLAAHDPACGLGTASLQS</sequence>
<name>A0AAV0TL73_9STRA</name>
<dbReference type="Proteomes" id="UP001162029">
    <property type="component" value="Unassembled WGS sequence"/>
</dbReference>
<keyword evidence="2" id="KW-1185">Reference proteome</keyword>
<protein>
    <submittedName>
        <fullName evidence="1">Uncharacterized protein</fullName>
    </submittedName>
</protein>
<accession>A0AAV0TL73</accession>
<comment type="caution">
    <text evidence="1">The sequence shown here is derived from an EMBL/GenBank/DDBJ whole genome shotgun (WGS) entry which is preliminary data.</text>
</comment>
<dbReference type="AlphaFoldDB" id="A0AAV0TL73"/>
<organism evidence="1 2">
    <name type="scientific">Peronospora destructor</name>
    <dbReference type="NCBI Taxonomy" id="86335"/>
    <lineage>
        <taxon>Eukaryota</taxon>
        <taxon>Sar</taxon>
        <taxon>Stramenopiles</taxon>
        <taxon>Oomycota</taxon>
        <taxon>Peronosporomycetes</taxon>
        <taxon>Peronosporales</taxon>
        <taxon>Peronosporaceae</taxon>
        <taxon>Peronospora</taxon>
    </lineage>
</organism>
<gene>
    <name evidence="1" type="ORF">PDE001_LOCUS2718</name>
</gene>